<sequence length="119" mass="13212">MIVCLRTVSVPPEWRDPYLAWIDAGRAVRQQHGILAELVCEPADPGADIVVVTVWPSHEVFDAWIATPDRDALTASEVHQAVTYRPITRYEVTGGYLNLPGLTAHDQSRNPPHISEETS</sequence>
<protein>
    <recommendedName>
        <fullName evidence="1">ABM domain-containing protein</fullName>
    </recommendedName>
</protein>
<dbReference type="Proteomes" id="UP000460272">
    <property type="component" value="Unassembled WGS sequence"/>
</dbReference>
<evidence type="ECO:0000259" key="1">
    <source>
        <dbReference type="Pfam" id="PF03992"/>
    </source>
</evidence>
<organism evidence="2 3">
    <name type="scientific">Trebonia kvetii</name>
    <dbReference type="NCBI Taxonomy" id="2480626"/>
    <lineage>
        <taxon>Bacteria</taxon>
        <taxon>Bacillati</taxon>
        <taxon>Actinomycetota</taxon>
        <taxon>Actinomycetes</taxon>
        <taxon>Streptosporangiales</taxon>
        <taxon>Treboniaceae</taxon>
        <taxon>Trebonia</taxon>
    </lineage>
</organism>
<dbReference type="Gene3D" id="3.30.70.100">
    <property type="match status" value="1"/>
</dbReference>
<feature type="domain" description="ABM" evidence="1">
    <location>
        <begin position="1"/>
        <end position="69"/>
    </location>
</feature>
<keyword evidence="3" id="KW-1185">Reference proteome</keyword>
<dbReference type="OrthoDB" id="287932at2"/>
<evidence type="ECO:0000313" key="2">
    <source>
        <dbReference type="EMBL" id="TVZ05729.1"/>
    </source>
</evidence>
<dbReference type="InterPro" id="IPR007138">
    <property type="entry name" value="ABM_dom"/>
</dbReference>
<comment type="caution">
    <text evidence="2">The sequence shown here is derived from an EMBL/GenBank/DDBJ whole genome shotgun (WGS) entry which is preliminary data.</text>
</comment>
<accession>A0A6P2C2W4</accession>
<name>A0A6P2C2W4_9ACTN</name>
<dbReference type="EMBL" id="RPFW01000002">
    <property type="protein sequence ID" value="TVZ05729.1"/>
    <property type="molecule type" value="Genomic_DNA"/>
</dbReference>
<dbReference type="RefSeq" id="WP_145853429.1">
    <property type="nucleotide sequence ID" value="NZ_RPFW01000002.1"/>
</dbReference>
<reference evidence="2 3" key="1">
    <citation type="submission" date="2018-11" db="EMBL/GenBank/DDBJ databases">
        <title>Trebonia kvetii gen.nov., sp.nov., a novel acidophilic actinobacterium, and proposal of the new actinobacterial family Treboniaceae fam. nov.</title>
        <authorList>
            <person name="Rapoport D."/>
            <person name="Sagova-Mareckova M."/>
            <person name="Sedlacek I."/>
            <person name="Provaznik J."/>
            <person name="Kralova S."/>
            <person name="Pavlinic D."/>
            <person name="Benes V."/>
            <person name="Kopecky J."/>
        </authorList>
    </citation>
    <scope>NUCLEOTIDE SEQUENCE [LARGE SCALE GENOMIC DNA]</scope>
    <source>
        <strain evidence="2 3">15Tr583</strain>
    </source>
</reference>
<proteinExistence type="predicted"/>
<evidence type="ECO:0000313" key="3">
    <source>
        <dbReference type="Proteomes" id="UP000460272"/>
    </source>
</evidence>
<dbReference type="InterPro" id="IPR011008">
    <property type="entry name" value="Dimeric_a/b-barrel"/>
</dbReference>
<dbReference type="Pfam" id="PF03992">
    <property type="entry name" value="ABM"/>
    <property type="match status" value="1"/>
</dbReference>
<dbReference type="SUPFAM" id="SSF54909">
    <property type="entry name" value="Dimeric alpha+beta barrel"/>
    <property type="match status" value="1"/>
</dbReference>
<gene>
    <name evidence="2" type="ORF">EAS64_14655</name>
</gene>
<dbReference type="AlphaFoldDB" id="A0A6P2C2W4"/>